<proteinExistence type="predicted"/>
<dbReference type="InterPro" id="IPR029465">
    <property type="entry name" value="ATPgrasp_TupA"/>
</dbReference>
<evidence type="ECO:0000256" key="1">
    <source>
        <dbReference type="SAM" id="SignalP"/>
    </source>
</evidence>
<dbReference type="OrthoDB" id="10623783at2759"/>
<evidence type="ECO:0000313" key="3">
    <source>
        <dbReference type="Proteomes" id="UP000789595"/>
    </source>
</evidence>
<dbReference type="SUPFAM" id="SSF56059">
    <property type="entry name" value="Glutathione synthetase ATP-binding domain-like"/>
    <property type="match status" value="1"/>
</dbReference>
<dbReference type="Pfam" id="PF14305">
    <property type="entry name" value="ATPgrasp_TupA"/>
    <property type="match status" value="1"/>
</dbReference>
<feature type="signal peptide" evidence="1">
    <location>
        <begin position="1"/>
        <end position="28"/>
    </location>
</feature>
<feature type="chain" id="PRO_5035222957" description="ATP-grasp domain-containing protein" evidence="1">
    <location>
        <begin position="29"/>
        <end position="681"/>
    </location>
</feature>
<sequence>MLRASSLHAAFAVGTMLLVVVATTAAAAGNIVVPRLEVTDCVARNATPIEGSPTVFWSEAEHFVDGRVRQSAAAHLMRRFGAFKEGGAVVDIGAGRGGLREYLPPTTTYVPVDVMGYEGVRAVKCDVNRREFPFVLRPDDARDGVAAFAFLGSFHYVLDKQTVLHLCRAHRGAHVVLAYDFGCGHAASTSAATYEWVAPLSFRAFAEAAYIADFDALFFDGPEGEPMTWLEAQLRSERRDDDTFAYAYLTARGTLPVPAPKATMRAGYSITSIIRVPGSNIRASTDAVVAASLAAGNTPCWFELDPDGVAEIFETGWNREACLWARGLDVIVSRIRAAHWPVTNETALFRDQHVRLPNGEPNLVVPLRRAAPPEPGERPFAFDAAAALAALAPPAAGHDETTFLRALRERVDRRLAIIDTQPATDPSKENAFNEFGKTHVLPFLDTNRFDTFVDKLKFKDFCREIGLKTTPLIRVLSSPNELEAVWSTLPEKFVVKSNKGAGRNAIVQSKQSTNAKAVLQQLENWDAPYWNKNECHYEHTVPRLFIETFIDPLPEDIKVVVVDNVPTVVWSDQDRFEAHTRTVYAVERGTANLTRLNDCFWHCPTGQLSRKNEIDRCVEKGLMKDVLRFATEISRRIDLRMVRVDFYIIDGTVTGGEVTLASGAFNEKISLSCAESATQVA</sequence>
<dbReference type="Proteomes" id="UP000789595">
    <property type="component" value="Unassembled WGS sequence"/>
</dbReference>
<gene>
    <name evidence="2" type="ORF">PECAL_6P05260</name>
</gene>
<dbReference type="EMBL" id="CAKKNE010000006">
    <property type="protein sequence ID" value="CAH0378925.1"/>
    <property type="molecule type" value="Genomic_DNA"/>
</dbReference>
<accession>A0A8J2SZJ0</accession>
<name>A0A8J2SZJ0_9STRA</name>
<comment type="caution">
    <text evidence="2">The sequence shown here is derived from an EMBL/GenBank/DDBJ whole genome shotgun (WGS) entry which is preliminary data.</text>
</comment>
<dbReference type="InterPro" id="IPR029063">
    <property type="entry name" value="SAM-dependent_MTases_sf"/>
</dbReference>
<dbReference type="SUPFAM" id="SSF53335">
    <property type="entry name" value="S-adenosyl-L-methionine-dependent methyltransferases"/>
    <property type="match status" value="1"/>
</dbReference>
<dbReference type="AlphaFoldDB" id="A0A8J2SZJ0"/>
<evidence type="ECO:0000313" key="2">
    <source>
        <dbReference type="EMBL" id="CAH0378925.1"/>
    </source>
</evidence>
<keyword evidence="3" id="KW-1185">Reference proteome</keyword>
<evidence type="ECO:0008006" key="4">
    <source>
        <dbReference type="Google" id="ProtNLM"/>
    </source>
</evidence>
<protein>
    <recommendedName>
        <fullName evidence="4">ATP-grasp domain-containing protein</fullName>
    </recommendedName>
</protein>
<organism evidence="2 3">
    <name type="scientific">Pelagomonas calceolata</name>
    <dbReference type="NCBI Taxonomy" id="35677"/>
    <lineage>
        <taxon>Eukaryota</taxon>
        <taxon>Sar</taxon>
        <taxon>Stramenopiles</taxon>
        <taxon>Ochrophyta</taxon>
        <taxon>Pelagophyceae</taxon>
        <taxon>Pelagomonadales</taxon>
        <taxon>Pelagomonadaceae</taxon>
        <taxon>Pelagomonas</taxon>
    </lineage>
</organism>
<reference evidence="2" key="1">
    <citation type="submission" date="2021-11" db="EMBL/GenBank/DDBJ databases">
        <authorList>
            <consortium name="Genoscope - CEA"/>
            <person name="William W."/>
        </authorList>
    </citation>
    <scope>NUCLEOTIDE SEQUENCE</scope>
</reference>
<keyword evidence="1" id="KW-0732">Signal</keyword>